<protein>
    <submittedName>
        <fullName evidence="2">Uncharacterized protein</fullName>
    </submittedName>
</protein>
<accession>A0A9N9XQG8</accession>
<evidence type="ECO:0000256" key="1">
    <source>
        <dbReference type="SAM" id="SignalP"/>
    </source>
</evidence>
<dbReference type="AlphaFoldDB" id="A0A9N9XQG8"/>
<sequence length="80" mass="9535">MKILVVFCVLMVAVSADTWTTLDKHDCQSSCVNNCQRENYKYGECINQGGLFPKFADCHCWHKDYNYKKDNENYYRPYNY</sequence>
<proteinExistence type="predicted"/>
<evidence type="ECO:0000313" key="3">
    <source>
        <dbReference type="Proteomes" id="UP001153712"/>
    </source>
</evidence>
<gene>
    <name evidence="2" type="ORF">PHYEVI_LOCUS4454</name>
</gene>
<name>A0A9N9XQG8_PHYSR</name>
<keyword evidence="3" id="KW-1185">Reference proteome</keyword>
<feature type="chain" id="PRO_5040242048" evidence="1">
    <location>
        <begin position="17"/>
        <end position="80"/>
    </location>
</feature>
<evidence type="ECO:0000313" key="2">
    <source>
        <dbReference type="EMBL" id="CAG9858062.1"/>
    </source>
</evidence>
<dbReference type="Proteomes" id="UP001153712">
    <property type="component" value="Chromosome 15"/>
</dbReference>
<feature type="signal peptide" evidence="1">
    <location>
        <begin position="1"/>
        <end position="16"/>
    </location>
</feature>
<dbReference type="EMBL" id="OU900108">
    <property type="protein sequence ID" value="CAG9858062.1"/>
    <property type="molecule type" value="Genomic_DNA"/>
</dbReference>
<organism evidence="2 3">
    <name type="scientific">Phyllotreta striolata</name>
    <name type="common">Striped flea beetle</name>
    <name type="synonym">Crioceris striolata</name>
    <dbReference type="NCBI Taxonomy" id="444603"/>
    <lineage>
        <taxon>Eukaryota</taxon>
        <taxon>Metazoa</taxon>
        <taxon>Ecdysozoa</taxon>
        <taxon>Arthropoda</taxon>
        <taxon>Hexapoda</taxon>
        <taxon>Insecta</taxon>
        <taxon>Pterygota</taxon>
        <taxon>Neoptera</taxon>
        <taxon>Endopterygota</taxon>
        <taxon>Coleoptera</taxon>
        <taxon>Polyphaga</taxon>
        <taxon>Cucujiformia</taxon>
        <taxon>Chrysomeloidea</taxon>
        <taxon>Chrysomelidae</taxon>
        <taxon>Galerucinae</taxon>
        <taxon>Alticini</taxon>
        <taxon>Phyllotreta</taxon>
    </lineage>
</organism>
<dbReference type="OrthoDB" id="10426431at2759"/>
<reference evidence="2" key="1">
    <citation type="submission" date="2022-01" db="EMBL/GenBank/DDBJ databases">
        <authorList>
            <person name="King R."/>
        </authorList>
    </citation>
    <scope>NUCLEOTIDE SEQUENCE</scope>
</reference>
<keyword evidence="1" id="KW-0732">Signal</keyword>